<reference evidence="4" key="2">
    <citation type="journal article" date="2021" name="PeerJ">
        <title>Extensive microbial diversity within the chicken gut microbiome revealed by metagenomics and culture.</title>
        <authorList>
            <person name="Gilroy R."/>
            <person name="Ravi A."/>
            <person name="Getino M."/>
            <person name="Pursley I."/>
            <person name="Horton D.L."/>
            <person name="Alikhan N.F."/>
            <person name="Baker D."/>
            <person name="Gharbi K."/>
            <person name="Hall N."/>
            <person name="Watson M."/>
            <person name="Adriaenssens E.M."/>
            <person name="Foster-Nyarko E."/>
            <person name="Jarju S."/>
            <person name="Secka A."/>
            <person name="Antonio M."/>
            <person name="Oren A."/>
            <person name="Chaudhuri R.R."/>
            <person name="La Ragione R."/>
            <person name="Hildebrand F."/>
            <person name="Pallen M.J."/>
        </authorList>
    </citation>
    <scope>NUCLEOTIDE SEQUENCE</scope>
    <source>
        <strain evidence="4">B3-2255</strain>
    </source>
</reference>
<dbReference type="InterPro" id="IPR005543">
    <property type="entry name" value="PASTA_dom"/>
</dbReference>
<evidence type="ECO:0000313" key="4">
    <source>
        <dbReference type="EMBL" id="MBO8481245.1"/>
    </source>
</evidence>
<evidence type="ECO:0000259" key="3">
    <source>
        <dbReference type="PROSITE" id="PS51178"/>
    </source>
</evidence>
<proteinExistence type="predicted"/>
<dbReference type="Gene3D" id="3.30.10.20">
    <property type="match status" value="2"/>
</dbReference>
<protein>
    <submittedName>
        <fullName evidence="4">PASTA domain-containing protein</fullName>
    </submittedName>
</protein>
<feature type="region of interest" description="Disordered" evidence="1">
    <location>
        <begin position="262"/>
        <end position="288"/>
    </location>
</feature>
<keyword evidence="2" id="KW-0472">Membrane</keyword>
<sequence>MGKNIFKNWIVKNLLSAILAIGLLIAGAIIFLNIYTRHGKELEVPDFYGMSIAEATAGAALNDMTVEVIDSIYVSGLKPGAVYRQVPKAGSAVKKGRKIRLTINAYMPKTVLMPNLEGLSMRQARAELSTIGLNTGKLIYEKDIATNNVLGQMHKGREIAPGSRIRTGSTIDLVLGLNPSDNATFIPDMLGMNARNAVELLLESSLNIGEIIYDNTVRTNEDSIKALIYKQIPEPSEYSIPFGAEAIIYLTTDISKIPVRTEEGENDSTAILSGTVPGENALSDEEND</sequence>
<dbReference type="SMART" id="SM00740">
    <property type="entry name" value="PASTA"/>
    <property type="match status" value="3"/>
</dbReference>
<dbReference type="AlphaFoldDB" id="A0A9D9IZ34"/>
<keyword evidence="2" id="KW-0812">Transmembrane</keyword>
<dbReference type="CDD" id="cd06577">
    <property type="entry name" value="PASTA_pknB"/>
    <property type="match status" value="2"/>
</dbReference>
<evidence type="ECO:0000256" key="2">
    <source>
        <dbReference type="SAM" id="Phobius"/>
    </source>
</evidence>
<accession>A0A9D9IZ34</accession>
<dbReference type="PROSITE" id="PS51178">
    <property type="entry name" value="PASTA"/>
    <property type="match status" value="2"/>
</dbReference>
<comment type="caution">
    <text evidence="4">The sequence shown here is derived from an EMBL/GenBank/DDBJ whole genome shotgun (WGS) entry which is preliminary data.</text>
</comment>
<evidence type="ECO:0000256" key="1">
    <source>
        <dbReference type="SAM" id="MobiDB-lite"/>
    </source>
</evidence>
<feature type="domain" description="PASTA" evidence="3">
    <location>
        <begin position="107"/>
        <end position="177"/>
    </location>
</feature>
<dbReference type="EMBL" id="JADILY010000033">
    <property type="protein sequence ID" value="MBO8481245.1"/>
    <property type="molecule type" value="Genomic_DNA"/>
</dbReference>
<organism evidence="4 5">
    <name type="scientific">Candidatus Merdivivens faecigallinarum</name>
    <dbReference type="NCBI Taxonomy" id="2840871"/>
    <lineage>
        <taxon>Bacteria</taxon>
        <taxon>Pseudomonadati</taxon>
        <taxon>Bacteroidota</taxon>
        <taxon>Bacteroidia</taxon>
        <taxon>Bacteroidales</taxon>
        <taxon>Muribaculaceae</taxon>
        <taxon>Muribaculaceae incertae sedis</taxon>
        <taxon>Candidatus Merdivivens</taxon>
    </lineage>
</organism>
<feature type="transmembrane region" description="Helical" evidence="2">
    <location>
        <begin position="14"/>
        <end position="35"/>
    </location>
</feature>
<dbReference type="SUPFAM" id="SSF54184">
    <property type="entry name" value="Penicillin-binding protein 2x (pbp-2x), c-terminal domain"/>
    <property type="match status" value="1"/>
</dbReference>
<dbReference type="Proteomes" id="UP000823772">
    <property type="component" value="Unassembled WGS sequence"/>
</dbReference>
<name>A0A9D9IZ34_9BACT</name>
<evidence type="ECO:0000313" key="5">
    <source>
        <dbReference type="Proteomes" id="UP000823772"/>
    </source>
</evidence>
<gene>
    <name evidence="4" type="ORF">IAC87_01715</name>
</gene>
<keyword evidence="2" id="KW-1133">Transmembrane helix</keyword>
<dbReference type="Pfam" id="PF03793">
    <property type="entry name" value="PASTA"/>
    <property type="match status" value="2"/>
</dbReference>
<reference evidence="4" key="1">
    <citation type="submission" date="2020-10" db="EMBL/GenBank/DDBJ databases">
        <authorList>
            <person name="Gilroy R."/>
        </authorList>
    </citation>
    <scope>NUCLEOTIDE SEQUENCE</scope>
    <source>
        <strain evidence="4">B3-2255</strain>
    </source>
</reference>
<feature type="domain" description="PASTA" evidence="3">
    <location>
        <begin position="39"/>
        <end position="105"/>
    </location>
</feature>